<dbReference type="Proteomes" id="UP000235023">
    <property type="component" value="Unassembled WGS sequence"/>
</dbReference>
<keyword evidence="2" id="KW-1185">Reference proteome</keyword>
<sequence length="129" mass="13815">MSASASASYASVTVDASIKVEGEVEAELNTKTVEEQTEEGTIGDRPILETVFGISALSRCTRGDPSVTTLVSRLHCPEHLAHMGCRLRSRRFSQRVASRGSMSPKGAQVAGFYAYVSGHQVPEVTGEKD</sequence>
<dbReference type="EMBL" id="KZ559561">
    <property type="protein sequence ID" value="PLN79376.1"/>
    <property type="molecule type" value="Genomic_DNA"/>
</dbReference>
<dbReference type="AlphaFoldDB" id="A0A2J5HQ29"/>
<name>A0A2J5HQ29_9EURO</name>
<reference evidence="2" key="1">
    <citation type="submission" date="2017-12" db="EMBL/GenBank/DDBJ databases">
        <authorList>
            <consortium name="DOE Joint Genome Institute"/>
            <person name="Mondo S.J."/>
            <person name="Kjaerbolling I."/>
            <person name="Vesth T.C."/>
            <person name="Frisvad J.C."/>
            <person name="Nybo J.L."/>
            <person name="Theobald S."/>
            <person name="Kuo A."/>
            <person name="Bowyer P."/>
            <person name="Matsuda Y."/>
            <person name="Lyhne E.K."/>
            <person name="Kogle M.E."/>
            <person name="Clum A."/>
            <person name="Lipzen A."/>
            <person name="Salamov A."/>
            <person name="Ngan C.Y."/>
            <person name="Daum C."/>
            <person name="Chiniquy J."/>
            <person name="Barry K."/>
            <person name="LaButti K."/>
            <person name="Haridas S."/>
            <person name="Simmons B.A."/>
            <person name="Magnuson J.K."/>
            <person name="Mortensen U.H."/>
            <person name="Larsen T.O."/>
            <person name="Grigoriev I.V."/>
            <person name="Baker S.E."/>
            <person name="Andersen M.R."/>
            <person name="Nordberg H.P."/>
            <person name="Cantor M.N."/>
            <person name="Hua S.X."/>
        </authorList>
    </citation>
    <scope>NUCLEOTIDE SEQUENCE [LARGE SCALE GENOMIC DNA]</scope>
    <source>
        <strain evidence="2">IBT 19404</strain>
    </source>
</reference>
<protein>
    <submittedName>
        <fullName evidence="1">Uncharacterized protein</fullName>
    </submittedName>
</protein>
<accession>A0A2J5HQ29</accession>
<evidence type="ECO:0000313" key="1">
    <source>
        <dbReference type="EMBL" id="PLN79376.1"/>
    </source>
</evidence>
<organism evidence="1 2">
    <name type="scientific">Aspergillus taichungensis</name>
    <dbReference type="NCBI Taxonomy" id="482145"/>
    <lineage>
        <taxon>Eukaryota</taxon>
        <taxon>Fungi</taxon>
        <taxon>Dikarya</taxon>
        <taxon>Ascomycota</taxon>
        <taxon>Pezizomycotina</taxon>
        <taxon>Eurotiomycetes</taxon>
        <taxon>Eurotiomycetidae</taxon>
        <taxon>Eurotiales</taxon>
        <taxon>Aspergillaceae</taxon>
        <taxon>Aspergillus</taxon>
        <taxon>Aspergillus subgen. Circumdati</taxon>
    </lineage>
</organism>
<evidence type="ECO:0000313" key="2">
    <source>
        <dbReference type="Proteomes" id="UP000235023"/>
    </source>
</evidence>
<gene>
    <name evidence="1" type="ORF">BDW42DRAFT_195217</name>
</gene>
<dbReference type="OrthoDB" id="4503007at2759"/>
<proteinExistence type="predicted"/>